<dbReference type="Gene3D" id="3.30.1540.10">
    <property type="entry name" value="formyl-coa transferase, domain 3"/>
    <property type="match status" value="1"/>
</dbReference>
<dbReference type="OrthoDB" id="9058532at2"/>
<dbReference type="InterPro" id="IPR050483">
    <property type="entry name" value="CoA-transferase_III_domain"/>
</dbReference>
<evidence type="ECO:0000313" key="3">
    <source>
        <dbReference type="Proteomes" id="UP000235803"/>
    </source>
</evidence>
<dbReference type="GO" id="GO:0008410">
    <property type="term" value="F:CoA-transferase activity"/>
    <property type="evidence" value="ECO:0007669"/>
    <property type="project" value="TreeGrafter"/>
</dbReference>
<dbReference type="Pfam" id="PF02515">
    <property type="entry name" value="CoA_transf_3"/>
    <property type="match status" value="1"/>
</dbReference>
<gene>
    <name evidence="2" type="ORF">C1H69_09625</name>
</gene>
<accession>A0A2N7U4W8</accession>
<comment type="caution">
    <text evidence="2">The sequence shown here is derived from an EMBL/GenBank/DDBJ whole genome shotgun (WGS) entry which is preliminary data.</text>
</comment>
<dbReference type="RefSeq" id="WP_102653189.1">
    <property type="nucleotide sequence ID" value="NZ_PNRF01000019.1"/>
</dbReference>
<name>A0A2N7U4W8_9GAMM</name>
<reference evidence="2 3" key="1">
    <citation type="submission" date="2018-01" db="EMBL/GenBank/DDBJ databases">
        <title>Halomonas endophytica sp. nov., isolated from storage liquid in the stems of Populus euphratica.</title>
        <authorList>
            <person name="Chen C."/>
        </authorList>
    </citation>
    <scope>NUCLEOTIDE SEQUENCE [LARGE SCALE GENOMIC DNA]</scope>
    <source>
        <strain evidence="2 3">MC28</strain>
    </source>
</reference>
<keyword evidence="1 2" id="KW-0808">Transferase</keyword>
<dbReference type="EMBL" id="PNRF01000019">
    <property type="protein sequence ID" value="PMR75475.1"/>
    <property type="molecule type" value="Genomic_DNA"/>
</dbReference>
<dbReference type="InterPro" id="IPR003673">
    <property type="entry name" value="CoA-Trfase_fam_III"/>
</dbReference>
<keyword evidence="3" id="KW-1185">Reference proteome</keyword>
<dbReference type="Proteomes" id="UP000235803">
    <property type="component" value="Unassembled WGS sequence"/>
</dbReference>
<dbReference type="InterPro" id="IPR044855">
    <property type="entry name" value="CoA-Trfase_III_dom3_sf"/>
</dbReference>
<dbReference type="Gene3D" id="3.40.50.10540">
    <property type="entry name" value="Crotonobetainyl-coa:carnitine coa-transferase, domain 1"/>
    <property type="match status" value="1"/>
</dbReference>
<sequence length="392" mass="41856">MNNDAPPTGPLSGIRILEVSHMLAGPYCGMLLADLGAEVIKIEAPGKGDIGRQIGPNYIGPHNTYFASLNRNKRSICLDLTSREGQQRLGELAANSHALLTNIRPAAIRKLGLTYDALHAHNPKLVCLALTGFGLEGPFADKPAYDYVIQALAGIMAMTGDPDSPPVKTGYSVVDNSAGIMGALGLAAKLVEGQGGQVDVSLYDTMLSQLNYLASAYLNAGQKVQRYPGGGHPYIVPAQIFSTRDGHLALFITHDGFWADFCNEIGCSEWIEEPRCSTMEARAANRESVITAIQEVLSTGTTDMWVGRLSPLGVVVAGVQSMEAALESELTQSRHMVVSVPTLHGEIRMVGNPIKLPGQPARYGPPPLLGEDSEQLQGLEWEVKGYHNATGG</sequence>
<dbReference type="PANTHER" id="PTHR48207:SF3">
    <property type="entry name" value="SUCCINATE--HYDROXYMETHYLGLUTARATE COA-TRANSFERASE"/>
    <property type="match status" value="1"/>
</dbReference>
<organism evidence="2 3">
    <name type="scientific">Billgrantia endophytica</name>
    <dbReference type="NCBI Taxonomy" id="2033802"/>
    <lineage>
        <taxon>Bacteria</taxon>
        <taxon>Pseudomonadati</taxon>
        <taxon>Pseudomonadota</taxon>
        <taxon>Gammaproteobacteria</taxon>
        <taxon>Oceanospirillales</taxon>
        <taxon>Halomonadaceae</taxon>
        <taxon>Billgrantia</taxon>
    </lineage>
</organism>
<dbReference type="SUPFAM" id="SSF89796">
    <property type="entry name" value="CoA-transferase family III (CaiB/BaiF)"/>
    <property type="match status" value="1"/>
</dbReference>
<evidence type="ECO:0000313" key="2">
    <source>
        <dbReference type="EMBL" id="PMR75475.1"/>
    </source>
</evidence>
<proteinExistence type="predicted"/>
<evidence type="ECO:0000256" key="1">
    <source>
        <dbReference type="ARBA" id="ARBA00022679"/>
    </source>
</evidence>
<protein>
    <submittedName>
        <fullName evidence="2">CoA transferase</fullName>
    </submittedName>
</protein>
<dbReference type="AlphaFoldDB" id="A0A2N7U4W8"/>
<dbReference type="PANTHER" id="PTHR48207">
    <property type="entry name" value="SUCCINATE--HYDROXYMETHYLGLUTARATE COA-TRANSFERASE"/>
    <property type="match status" value="1"/>
</dbReference>
<dbReference type="InterPro" id="IPR023606">
    <property type="entry name" value="CoA-Trfase_III_dom_1_sf"/>
</dbReference>